<organism evidence="9 10">
    <name type="scientific">Blepharisma stoltei</name>
    <dbReference type="NCBI Taxonomy" id="1481888"/>
    <lineage>
        <taxon>Eukaryota</taxon>
        <taxon>Sar</taxon>
        <taxon>Alveolata</taxon>
        <taxon>Ciliophora</taxon>
        <taxon>Postciliodesmatophora</taxon>
        <taxon>Heterotrichea</taxon>
        <taxon>Heterotrichida</taxon>
        <taxon>Blepharismidae</taxon>
        <taxon>Blepharisma</taxon>
    </lineage>
</organism>
<dbReference type="SUPFAM" id="SSF81606">
    <property type="entry name" value="PP2C-like"/>
    <property type="match status" value="1"/>
</dbReference>
<dbReference type="InterPro" id="IPR000222">
    <property type="entry name" value="PP2C_BS"/>
</dbReference>
<dbReference type="SMART" id="SM00332">
    <property type="entry name" value="PP2Cc"/>
    <property type="match status" value="1"/>
</dbReference>
<accession>A0AAU9IU79</accession>
<evidence type="ECO:0000313" key="9">
    <source>
        <dbReference type="EMBL" id="CAG9318412.1"/>
    </source>
</evidence>
<evidence type="ECO:0000256" key="4">
    <source>
        <dbReference type="ARBA" id="ARBA00022912"/>
    </source>
</evidence>
<dbReference type="Gene3D" id="3.60.40.10">
    <property type="entry name" value="PPM-type phosphatase domain"/>
    <property type="match status" value="1"/>
</dbReference>
<feature type="region of interest" description="Disordered" evidence="7">
    <location>
        <begin position="38"/>
        <end position="69"/>
    </location>
</feature>
<dbReference type="GO" id="GO:0004722">
    <property type="term" value="F:protein serine/threonine phosphatase activity"/>
    <property type="evidence" value="ECO:0007669"/>
    <property type="project" value="InterPro"/>
</dbReference>
<protein>
    <recommendedName>
        <fullName evidence="8">PPM-type phosphatase domain-containing protein</fullName>
    </recommendedName>
</protein>
<name>A0AAU9IU79_9CILI</name>
<dbReference type="EMBL" id="CAJZBQ010000020">
    <property type="protein sequence ID" value="CAG9318412.1"/>
    <property type="molecule type" value="Genomic_DNA"/>
</dbReference>
<dbReference type="PROSITE" id="PS01032">
    <property type="entry name" value="PPM_1"/>
    <property type="match status" value="1"/>
</dbReference>
<dbReference type="PANTHER" id="PTHR47992">
    <property type="entry name" value="PROTEIN PHOSPHATASE"/>
    <property type="match status" value="1"/>
</dbReference>
<gene>
    <name evidence="9" type="ORF">BSTOLATCC_MIC20886</name>
</gene>
<comment type="similarity">
    <text evidence="6">Belongs to the PP2C family.</text>
</comment>
<comment type="caution">
    <text evidence="9">The sequence shown here is derived from an EMBL/GenBank/DDBJ whole genome shotgun (WGS) entry which is preliminary data.</text>
</comment>
<reference evidence="9" key="1">
    <citation type="submission" date="2021-09" db="EMBL/GenBank/DDBJ databases">
        <authorList>
            <consortium name="AG Swart"/>
            <person name="Singh M."/>
            <person name="Singh A."/>
            <person name="Seah K."/>
            <person name="Emmerich C."/>
        </authorList>
    </citation>
    <scope>NUCLEOTIDE SEQUENCE</scope>
    <source>
        <strain evidence="9">ATCC30299</strain>
    </source>
</reference>
<dbReference type="GO" id="GO:0046872">
    <property type="term" value="F:metal ion binding"/>
    <property type="evidence" value="ECO:0007669"/>
    <property type="project" value="UniProtKB-KW"/>
</dbReference>
<evidence type="ECO:0000256" key="1">
    <source>
        <dbReference type="ARBA" id="ARBA00004170"/>
    </source>
</evidence>
<evidence type="ECO:0000256" key="6">
    <source>
        <dbReference type="RuleBase" id="RU003465"/>
    </source>
</evidence>
<keyword evidence="10" id="KW-1185">Reference proteome</keyword>
<proteinExistence type="inferred from homology"/>
<evidence type="ECO:0000256" key="7">
    <source>
        <dbReference type="SAM" id="MobiDB-lite"/>
    </source>
</evidence>
<keyword evidence="4 6" id="KW-0904">Protein phosphatase</keyword>
<dbReference type="CDD" id="cd00143">
    <property type="entry name" value="PP2Cc"/>
    <property type="match status" value="1"/>
</dbReference>
<dbReference type="Pfam" id="PF00481">
    <property type="entry name" value="PP2C"/>
    <property type="match status" value="1"/>
</dbReference>
<evidence type="ECO:0000256" key="2">
    <source>
        <dbReference type="ARBA" id="ARBA00022723"/>
    </source>
</evidence>
<dbReference type="InterPro" id="IPR015655">
    <property type="entry name" value="PP2C"/>
</dbReference>
<feature type="compositionally biased region" description="Polar residues" evidence="7">
    <location>
        <begin position="60"/>
        <end position="69"/>
    </location>
</feature>
<dbReference type="AlphaFoldDB" id="A0AAU9IU79"/>
<keyword evidence="2" id="KW-0479">Metal-binding</keyword>
<evidence type="ECO:0000313" key="10">
    <source>
        <dbReference type="Proteomes" id="UP001162131"/>
    </source>
</evidence>
<keyword evidence="3 6" id="KW-0378">Hydrolase</keyword>
<evidence type="ECO:0000256" key="3">
    <source>
        <dbReference type="ARBA" id="ARBA00022801"/>
    </source>
</evidence>
<comment type="subcellular location">
    <subcellularLocation>
        <location evidence="1">Membrane</location>
        <topology evidence="1">Peripheral membrane protein</topology>
    </subcellularLocation>
</comment>
<evidence type="ECO:0000259" key="8">
    <source>
        <dbReference type="PROSITE" id="PS51746"/>
    </source>
</evidence>
<dbReference type="GO" id="GO:0016020">
    <property type="term" value="C:membrane"/>
    <property type="evidence" value="ECO:0007669"/>
    <property type="project" value="UniProtKB-SubCell"/>
</dbReference>
<dbReference type="InterPro" id="IPR001932">
    <property type="entry name" value="PPM-type_phosphatase-like_dom"/>
</dbReference>
<dbReference type="Proteomes" id="UP001162131">
    <property type="component" value="Unassembled WGS sequence"/>
</dbReference>
<feature type="domain" description="PPM-type phosphatase" evidence="8">
    <location>
        <begin position="107"/>
        <end position="396"/>
    </location>
</feature>
<sequence>MLSSSQNSVLPLKDKTNAKETISNFKWKSIGSSLEPLSMDSLKSPRIPSVQTSRSHKPVASSSTRTTPRNIRCQTARNSERKSIEMPFTINPDLTKCSLKENGIVKAYAACTNQGLVRNYNEDRVSIILNIMKPPNRANENWPRCSFFGVYDGHGGSACADFLRDNLHQFVIRDPNFPFNPKEAIKAGFQAAERTFLEFAKSQTPIDRSGSCAIVIVIVGEICYAANVGDSRAIMSGEKGSKIYPLSKDHKPYEEKEYERIISKGGRVYQSTVQGQENQQIAGPYRVFPGRLSVSRTFGDIEGKHEDLGGNSEVLISSPEIKAFKVHAGYDFIVLASDGIFDKLTNKEVIQCVWSSVYEGKAQNCHRQCGNAVENVMKTALIRRTLDNITVVMIALESFITQVEGIYSRDS</sequence>
<dbReference type="FunFam" id="3.60.40.10:FF:000099">
    <property type="entry name" value="Uncharacterized protein"/>
    <property type="match status" value="1"/>
</dbReference>
<keyword evidence="5" id="KW-0472">Membrane</keyword>
<dbReference type="InterPro" id="IPR036457">
    <property type="entry name" value="PPM-type-like_dom_sf"/>
</dbReference>
<dbReference type="PROSITE" id="PS51746">
    <property type="entry name" value="PPM_2"/>
    <property type="match status" value="1"/>
</dbReference>
<evidence type="ECO:0000256" key="5">
    <source>
        <dbReference type="ARBA" id="ARBA00023136"/>
    </source>
</evidence>